<feature type="region of interest" description="Disordered" evidence="1">
    <location>
        <begin position="1"/>
        <end position="28"/>
    </location>
</feature>
<keyword evidence="3" id="KW-1185">Reference proteome</keyword>
<protein>
    <submittedName>
        <fullName evidence="2">Uncharacterized protein</fullName>
    </submittedName>
</protein>
<feature type="region of interest" description="Disordered" evidence="1">
    <location>
        <begin position="350"/>
        <end position="379"/>
    </location>
</feature>
<comment type="caution">
    <text evidence="2">The sequence shown here is derived from an EMBL/GenBank/DDBJ whole genome shotgun (WGS) entry which is preliminary data.</text>
</comment>
<sequence>MDDIVSDLDSGCGEDSSGGSPRPSCPLVLATQDSYDASTTRTAVAPTARASLKRRAESFSAGSLLARFHSSRKSESDIQGEGKKGTSCSGGVAGPRREICERNASDTSASLPDCLHQQVVGEGASGSQGSLQNPAEAVGDRELRGGSEDHVNDEVEVTEENSPFIDARNGSGLMDNWFLTWPGRQKSLKNFMKRKKNIGEKKGSVENNPIKPKDKKVPIDEDVHTFCGSDKDIAKVLNMETQEKLTGHVSLDALLESLPLVYDPTTKQLCIGRENNSLNGSRRPPIRSQSLPSDESDLDKNGYEHTVPVDFPTENESQKELLIKHMEACSPSYLESIQEQDECSEGARLMRASPTSGTGGSRGHFESPRNSLPRVSTTTSLSMTDASSFSSLSSSNTELSLYSASDSAVCLGSHLSDTSSLHSFTDADTKLKRKGITEFLSR</sequence>
<feature type="compositionally biased region" description="Low complexity" evidence="1">
    <location>
        <begin position="7"/>
        <end position="20"/>
    </location>
</feature>
<proteinExistence type="predicted"/>
<organism evidence="2 3">
    <name type="scientific">Meganyctiphanes norvegica</name>
    <name type="common">Northern krill</name>
    <name type="synonym">Thysanopoda norvegica</name>
    <dbReference type="NCBI Taxonomy" id="48144"/>
    <lineage>
        <taxon>Eukaryota</taxon>
        <taxon>Metazoa</taxon>
        <taxon>Ecdysozoa</taxon>
        <taxon>Arthropoda</taxon>
        <taxon>Crustacea</taxon>
        <taxon>Multicrustacea</taxon>
        <taxon>Malacostraca</taxon>
        <taxon>Eumalacostraca</taxon>
        <taxon>Eucarida</taxon>
        <taxon>Euphausiacea</taxon>
        <taxon>Euphausiidae</taxon>
        <taxon>Meganyctiphanes</taxon>
    </lineage>
</organism>
<feature type="region of interest" description="Disordered" evidence="1">
    <location>
        <begin position="273"/>
        <end position="310"/>
    </location>
</feature>
<feature type="compositionally biased region" description="Polar residues" evidence="1">
    <location>
        <begin position="368"/>
        <end position="378"/>
    </location>
</feature>
<dbReference type="Proteomes" id="UP001497623">
    <property type="component" value="Unassembled WGS sequence"/>
</dbReference>
<feature type="region of interest" description="Disordered" evidence="1">
    <location>
        <begin position="69"/>
        <end position="95"/>
    </location>
</feature>
<feature type="compositionally biased region" description="Basic and acidic residues" evidence="1">
    <location>
        <begin position="72"/>
        <end position="84"/>
    </location>
</feature>
<evidence type="ECO:0000313" key="2">
    <source>
        <dbReference type="EMBL" id="CAL4147251.1"/>
    </source>
</evidence>
<evidence type="ECO:0000313" key="3">
    <source>
        <dbReference type="Proteomes" id="UP001497623"/>
    </source>
</evidence>
<reference evidence="2 3" key="1">
    <citation type="submission" date="2024-05" db="EMBL/GenBank/DDBJ databases">
        <authorList>
            <person name="Wallberg A."/>
        </authorList>
    </citation>
    <scope>NUCLEOTIDE SEQUENCE [LARGE SCALE GENOMIC DNA]</scope>
</reference>
<dbReference type="AlphaFoldDB" id="A0AAV2RVQ4"/>
<feature type="compositionally biased region" description="Basic and acidic residues" evidence="1">
    <location>
        <begin position="138"/>
        <end position="149"/>
    </location>
</feature>
<feature type="region of interest" description="Disordered" evidence="1">
    <location>
        <begin position="122"/>
        <end position="149"/>
    </location>
</feature>
<name>A0AAV2RVQ4_MEGNR</name>
<dbReference type="EMBL" id="CAXKWB010035775">
    <property type="protein sequence ID" value="CAL4147251.1"/>
    <property type="molecule type" value="Genomic_DNA"/>
</dbReference>
<gene>
    <name evidence="2" type="ORF">MNOR_LOCUS30005</name>
</gene>
<accession>A0AAV2RVQ4</accession>
<evidence type="ECO:0000256" key="1">
    <source>
        <dbReference type="SAM" id="MobiDB-lite"/>
    </source>
</evidence>